<proteinExistence type="predicted"/>
<keyword evidence="3" id="KW-0804">Transcription</keyword>
<dbReference type="InterPro" id="IPR010499">
    <property type="entry name" value="AraC_E-bd"/>
</dbReference>
<evidence type="ECO:0000313" key="5">
    <source>
        <dbReference type="EMBL" id="AZL69533.1"/>
    </source>
</evidence>
<dbReference type="InterPro" id="IPR029442">
    <property type="entry name" value="GyrI-like"/>
</dbReference>
<evidence type="ECO:0000256" key="3">
    <source>
        <dbReference type="ARBA" id="ARBA00023163"/>
    </source>
</evidence>
<dbReference type="InterPro" id="IPR018060">
    <property type="entry name" value="HTH_AraC"/>
</dbReference>
<dbReference type="GO" id="GO:0043565">
    <property type="term" value="F:sequence-specific DNA binding"/>
    <property type="evidence" value="ECO:0007669"/>
    <property type="project" value="InterPro"/>
</dbReference>
<dbReference type="InterPro" id="IPR009057">
    <property type="entry name" value="Homeodomain-like_sf"/>
</dbReference>
<dbReference type="Proteomes" id="UP000268230">
    <property type="component" value="Chromosome"/>
</dbReference>
<sequence>MRSIEHILWYIETALDTDLDLGRVARHFGLSPFALARQFAAATGWPVMRYVRARRLSRAAQALRGGCPDILEVALAAGYSSHEAFTRAFCELFGMPPSQLRGQAHDPSALLEPLRMKTLDFIPLAEPRFEHRDAFIIAGLGGRFTFERNEGIPGLWQAFDPYVGRVPGQVGDATYGVCCNPGDDGSFEYIAGVEVARAGDLPPNFSHFRLAARDYAVFRHQGHVSMIHQTVYTVFNQWLPASGYQAADAPEFELYSADFDPIHGGGYVDLWIPLAGR</sequence>
<dbReference type="EMBL" id="CP034338">
    <property type="protein sequence ID" value="AZL69533.1"/>
    <property type="molecule type" value="Genomic_DNA"/>
</dbReference>
<keyword evidence="2" id="KW-0238">DNA-binding</keyword>
<dbReference type="OrthoDB" id="282744at2"/>
<dbReference type="Gene3D" id="1.10.10.60">
    <property type="entry name" value="Homeodomain-like"/>
    <property type="match status" value="2"/>
</dbReference>
<dbReference type="PANTHER" id="PTHR47504:SF5">
    <property type="entry name" value="RIGHT ORIGIN-BINDING PROTEIN"/>
    <property type="match status" value="1"/>
</dbReference>
<reference evidence="5 6" key="1">
    <citation type="submission" date="2018-12" db="EMBL/GenBank/DDBJ databases">
        <authorList>
            <person name="Li S."/>
            <person name="Yang R."/>
            <person name="Chen G."/>
            <person name="Zou L."/>
            <person name="Zhang C."/>
            <person name="Chen Y."/>
            <person name="Liu Z."/>
            <person name="Li Y."/>
            <person name="Yan Y."/>
            <person name="Huang M."/>
            <person name="Chen T."/>
        </authorList>
    </citation>
    <scope>NUCLEOTIDE SEQUENCE [LARGE SCALE GENOMIC DNA]</scope>
    <source>
        <strain evidence="5 6">1257</strain>
    </source>
</reference>
<dbReference type="Pfam" id="PF06445">
    <property type="entry name" value="GyrI-like"/>
    <property type="match status" value="1"/>
</dbReference>
<dbReference type="GO" id="GO:0003700">
    <property type="term" value="F:DNA-binding transcription factor activity"/>
    <property type="evidence" value="ECO:0007669"/>
    <property type="project" value="InterPro"/>
</dbReference>
<keyword evidence="1" id="KW-0805">Transcription regulation</keyword>
<dbReference type="PANTHER" id="PTHR47504">
    <property type="entry name" value="RIGHT ORIGIN-BINDING PROTEIN"/>
    <property type="match status" value="1"/>
</dbReference>
<dbReference type="SUPFAM" id="SSF46689">
    <property type="entry name" value="Homeodomain-like"/>
    <property type="match status" value="2"/>
</dbReference>
<dbReference type="InterPro" id="IPR020449">
    <property type="entry name" value="Tscrpt_reg_AraC-type_HTH"/>
</dbReference>
<evidence type="ECO:0000313" key="6">
    <source>
        <dbReference type="Proteomes" id="UP000268230"/>
    </source>
</evidence>
<dbReference type="PRINTS" id="PR00032">
    <property type="entry name" value="HTHARAC"/>
</dbReference>
<dbReference type="Pfam" id="PF12833">
    <property type="entry name" value="HTH_18"/>
    <property type="match status" value="1"/>
</dbReference>
<protein>
    <submittedName>
        <fullName evidence="5">AraC family transcriptional regulator</fullName>
    </submittedName>
</protein>
<dbReference type="SMART" id="SM00342">
    <property type="entry name" value="HTH_ARAC"/>
    <property type="match status" value="1"/>
</dbReference>
<dbReference type="InterPro" id="IPR011256">
    <property type="entry name" value="Reg_factor_effector_dom_sf"/>
</dbReference>
<dbReference type="InterPro" id="IPR050959">
    <property type="entry name" value="MarA-like"/>
</dbReference>
<feature type="domain" description="HTH araC/xylS-type" evidence="4">
    <location>
        <begin position="5"/>
        <end position="103"/>
    </location>
</feature>
<evidence type="ECO:0000259" key="4">
    <source>
        <dbReference type="PROSITE" id="PS01124"/>
    </source>
</evidence>
<evidence type="ECO:0000256" key="2">
    <source>
        <dbReference type="ARBA" id="ARBA00023125"/>
    </source>
</evidence>
<name>A0A3Q8U285_9PSED</name>
<dbReference type="SMART" id="SM00871">
    <property type="entry name" value="AraC_E_bind"/>
    <property type="match status" value="1"/>
</dbReference>
<evidence type="ECO:0000256" key="1">
    <source>
        <dbReference type="ARBA" id="ARBA00023015"/>
    </source>
</evidence>
<gene>
    <name evidence="5" type="ORF">EJA05_18225</name>
</gene>
<dbReference type="PROSITE" id="PS01124">
    <property type="entry name" value="HTH_ARAC_FAMILY_2"/>
    <property type="match status" value="1"/>
</dbReference>
<dbReference type="SUPFAM" id="SSF55136">
    <property type="entry name" value="Probable bacterial effector-binding domain"/>
    <property type="match status" value="1"/>
</dbReference>
<dbReference type="KEGG" id="pory:EJA05_18225"/>
<accession>A0A3Q8U285</accession>
<dbReference type="Gene3D" id="3.20.80.10">
    <property type="entry name" value="Regulatory factor, effector binding domain"/>
    <property type="match status" value="1"/>
</dbReference>
<organism evidence="5 6">
    <name type="scientific">Pseudomonas entomophila</name>
    <dbReference type="NCBI Taxonomy" id="312306"/>
    <lineage>
        <taxon>Bacteria</taxon>
        <taxon>Pseudomonadati</taxon>
        <taxon>Pseudomonadota</taxon>
        <taxon>Gammaproteobacteria</taxon>
        <taxon>Pseudomonadales</taxon>
        <taxon>Pseudomonadaceae</taxon>
        <taxon>Pseudomonas</taxon>
    </lineage>
</organism>
<dbReference type="AlphaFoldDB" id="A0A3Q8U285"/>